<keyword evidence="1" id="KW-0732">Signal</keyword>
<dbReference type="HOGENOM" id="CLU_092437_0_0_7"/>
<name>Q311Y1_OLEA2</name>
<dbReference type="AlphaFoldDB" id="Q311Y1"/>
<dbReference type="eggNOG" id="ENOG503310E">
    <property type="taxonomic scope" value="Bacteria"/>
</dbReference>
<keyword evidence="2" id="KW-0449">Lipoprotein</keyword>
<feature type="chain" id="PRO_5004219970" evidence="1">
    <location>
        <begin position="29"/>
        <end position="216"/>
    </location>
</feature>
<dbReference type="Proteomes" id="UP000002710">
    <property type="component" value="Chromosome"/>
</dbReference>
<dbReference type="PROSITE" id="PS51257">
    <property type="entry name" value="PROKAR_LIPOPROTEIN"/>
    <property type="match status" value="1"/>
</dbReference>
<evidence type="ECO:0000313" key="2">
    <source>
        <dbReference type="EMBL" id="ABB38265.1"/>
    </source>
</evidence>
<accession>Q311Y1</accession>
<dbReference type="KEGG" id="dde:Dde_1466"/>
<evidence type="ECO:0000256" key="1">
    <source>
        <dbReference type="SAM" id="SignalP"/>
    </source>
</evidence>
<sequence>MRKLCIKILLVTAAAALLLTGCYSPVQGPMPLPDINIGVAGFTQPTTTAALLAGYIPENQQEVDNQTLRGLDEDFAAILAGATARKYVSSEQGRQCQEIVSAAQQGEKSISAFEHWLRVGRCMEVDYLLVPHLIDWHQRKGENMTAASPASVTLDLFLMDVQGQSLVSRYHFEETQQTLADNLLEFSKFVERKGKWITAEDLAREGLYQGIKELGL</sequence>
<dbReference type="EMBL" id="CP000112">
    <property type="protein sequence ID" value="ABB38265.1"/>
    <property type="molecule type" value="Genomic_DNA"/>
</dbReference>
<protein>
    <submittedName>
        <fullName evidence="2">Putative lipoprotein</fullName>
    </submittedName>
</protein>
<reference evidence="2 3" key="1">
    <citation type="journal article" date="2011" name="J. Bacteriol.">
        <title>Complete genome sequence and updated annotation of Desulfovibrio alaskensis G20.</title>
        <authorList>
            <person name="Hauser L.J."/>
            <person name="Land M.L."/>
            <person name="Brown S.D."/>
            <person name="Larimer F."/>
            <person name="Keller K.L."/>
            <person name="Rapp-Giles B.J."/>
            <person name="Price M.N."/>
            <person name="Lin M."/>
            <person name="Bruce D.C."/>
            <person name="Detter J.C."/>
            <person name="Tapia R."/>
            <person name="Han C.S."/>
            <person name="Goodwin L.A."/>
            <person name="Cheng J.F."/>
            <person name="Pitluck S."/>
            <person name="Copeland A."/>
            <person name="Lucas S."/>
            <person name="Nolan M."/>
            <person name="Lapidus A.L."/>
            <person name="Palumbo A.V."/>
            <person name="Wall J.D."/>
        </authorList>
    </citation>
    <scope>NUCLEOTIDE SEQUENCE [LARGE SCALE GENOMIC DNA]</scope>
    <source>
        <strain evidence="3">ATCC BAA 1058 / DSM 17464 / G20</strain>
    </source>
</reference>
<organism evidence="2 3">
    <name type="scientific">Oleidesulfovibrio alaskensis (strain ATCC BAA-1058 / DSM 17464 / G20)</name>
    <name type="common">Desulfovibrio alaskensis</name>
    <dbReference type="NCBI Taxonomy" id="207559"/>
    <lineage>
        <taxon>Bacteria</taxon>
        <taxon>Pseudomonadati</taxon>
        <taxon>Thermodesulfobacteriota</taxon>
        <taxon>Desulfovibrionia</taxon>
        <taxon>Desulfovibrionales</taxon>
        <taxon>Desulfovibrionaceae</taxon>
        <taxon>Oleidesulfovibrio</taxon>
    </lineage>
</organism>
<evidence type="ECO:0000313" key="3">
    <source>
        <dbReference type="Proteomes" id="UP000002710"/>
    </source>
</evidence>
<proteinExistence type="predicted"/>
<keyword evidence="3" id="KW-1185">Reference proteome</keyword>
<dbReference type="STRING" id="207559.Dde_1466"/>
<dbReference type="RefSeq" id="WP_011367432.1">
    <property type="nucleotide sequence ID" value="NC_007519.1"/>
</dbReference>
<feature type="signal peptide" evidence="1">
    <location>
        <begin position="1"/>
        <end position="28"/>
    </location>
</feature>
<gene>
    <name evidence="2" type="ordered locus">Dde_1466</name>
</gene>